<accession>A0ABP9I9J1</accession>
<reference evidence="2" key="1">
    <citation type="journal article" date="2019" name="Int. J. Syst. Evol. Microbiol.">
        <title>The Global Catalogue of Microorganisms (GCM) 10K type strain sequencing project: providing services to taxonomists for standard genome sequencing and annotation.</title>
        <authorList>
            <consortium name="The Broad Institute Genomics Platform"/>
            <consortium name="The Broad Institute Genome Sequencing Center for Infectious Disease"/>
            <person name="Wu L."/>
            <person name="Ma J."/>
        </authorList>
    </citation>
    <scope>NUCLEOTIDE SEQUENCE [LARGE SCALE GENOMIC DNA]</scope>
    <source>
        <strain evidence="2">JCM 17986</strain>
    </source>
</reference>
<sequence length="414" mass="45278">MGADTTGTGLPWVEAIADSFPRRSFRAFHTAELPALNAERGALVAADLAGVPPLAFRLPDGPTYTWIAGPDGISVAEGDAGAGALVELDERTFSDHLNELLTASGCVRTDRAELVRGTLQDWKRWEPATRALLSGTPIYTNAVRDSLVDRDGAPLDLHRSFPADGDREEMRHFLLTAGFLHVKGVYSADEVARFGAEVEHARTRTTPGDRFSWWSLNAAGDEVVTRINYLGRFSPLLQELCFEPRLTEFARLAGAGFRVCDDRLDGPMVFVKSSHIVKGDGDLGWHTDDGIGGHPAMCPLIQAGIQLDHANPENGQLMVLAGSHRHVNHWLKWGDEGDLPVVRIETEPGDLTVHFGDIMHSTPPPTGPDAGRRALYYKFAEEKTFAWIPSGCHYNDALFRADKTGRISARATTH</sequence>
<evidence type="ECO:0008006" key="3">
    <source>
        <dbReference type="Google" id="ProtNLM"/>
    </source>
</evidence>
<evidence type="ECO:0000313" key="1">
    <source>
        <dbReference type="EMBL" id="GAA4992542.1"/>
    </source>
</evidence>
<keyword evidence="2" id="KW-1185">Reference proteome</keyword>
<gene>
    <name evidence="1" type="ORF">GCM10023205_76390</name>
</gene>
<name>A0ABP9I9J1_9ACTN</name>
<dbReference type="Proteomes" id="UP001500466">
    <property type="component" value="Unassembled WGS sequence"/>
</dbReference>
<dbReference type="RefSeq" id="WP_345680462.1">
    <property type="nucleotide sequence ID" value="NZ_BAABHS010000047.1"/>
</dbReference>
<proteinExistence type="predicted"/>
<organism evidence="1 2">
    <name type="scientific">Yinghuangia aomiensis</name>
    <dbReference type="NCBI Taxonomy" id="676205"/>
    <lineage>
        <taxon>Bacteria</taxon>
        <taxon>Bacillati</taxon>
        <taxon>Actinomycetota</taxon>
        <taxon>Actinomycetes</taxon>
        <taxon>Kitasatosporales</taxon>
        <taxon>Streptomycetaceae</taxon>
        <taxon>Yinghuangia</taxon>
    </lineage>
</organism>
<dbReference type="SUPFAM" id="SSF51197">
    <property type="entry name" value="Clavaminate synthase-like"/>
    <property type="match status" value="1"/>
</dbReference>
<dbReference type="Gene3D" id="2.60.120.620">
    <property type="entry name" value="q2cbj1_9rhob like domain"/>
    <property type="match status" value="1"/>
</dbReference>
<comment type="caution">
    <text evidence="1">The sequence shown here is derived from an EMBL/GenBank/DDBJ whole genome shotgun (WGS) entry which is preliminary data.</text>
</comment>
<dbReference type="InterPro" id="IPR008775">
    <property type="entry name" value="Phytyl_CoA_dOase-like"/>
</dbReference>
<dbReference type="Pfam" id="PF05721">
    <property type="entry name" value="PhyH"/>
    <property type="match status" value="1"/>
</dbReference>
<dbReference type="EMBL" id="BAABHS010000047">
    <property type="protein sequence ID" value="GAA4992542.1"/>
    <property type="molecule type" value="Genomic_DNA"/>
</dbReference>
<dbReference type="PANTHER" id="PTHR20883:SF48">
    <property type="entry name" value="ECTOINE DIOXYGENASE"/>
    <property type="match status" value="1"/>
</dbReference>
<dbReference type="PANTHER" id="PTHR20883">
    <property type="entry name" value="PHYTANOYL-COA DIOXYGENASE DOMAIN CONTAINING 1"/>
    <property type="match status" value="1"/>
</dbReference>
<protein>
    <recommendedName>
        <fullName evidence="3">Phytanoyl-CoA dioxygenase (PhyH)</fullName>
    </recommendedName>
</protein>
<evidence type="ECO:0000313" key="2">
    <source>
        <dbReference type="Proteomes" id="UP001500466"/>
    </source>
</evidence>